<keyword evidence="3" id="KW-1185">Reference proteome</keyword>
<comment type="caution">
    <text evidence="2">The sequence shown here is derived from an EMBL/GenBank/DDBJ whole genome shotgun (WGS) entry which is preliminary data.</text>
</comment>
<dbReference type="EMBL" id="CAKOGP040000957">
    <property type="protein sequence ID" value="CAJ1940773.1"/>
    <property type="molecule type" value="Genomic_DNA"/>
</dbReference>
<name>A0AAD2CTD8_9STRA</name>
<sequence length="130" mass="14437">MSPTTFVCETPMIRERPQASLTPPSPPSKRHCSRISYDLPSSPCESLFLPLLSHFDKVAEDDGEINGPFFPTLAPRPTSCFNSFHKLSIKEPENEQPFALKKRSSSMAFNPTSLEPCSNKQKLSVHALCA</sequence>
<accession>A0AAD2CTD8</accession>
<evidence type="ECO:0000313" key="3">
    <source>
        <dbReference type="Proteomes" id="UP001295423"/>
    </source>
</evidence>
<organism evidence="2 3">
    <name type="scientific">Cylindrotheca closterium</name>
    <dbReference type="NCBI Taxonomy" id="2856"/>
    <lineage>
        <taxon>Eukaryota</taxon>
        <taxon>Sar</taxon>
        <taxon>Stramenopiles</taxon>
        <taxon>Ochrophyta</taxon>
        <taxon>Bacillariophyta</taxon>
        <taxon>Bacillariophyceae</taxon>
        <taxon>Bacillariophycidae</taxon>
        <taxon>Bacillariales</taxon>
        <taxon>Bacillariaceae</taxon>
        <taxon>Cylindrotheca</taxon>
    </lineage>
</organism>
<reference evidence="2" key="1">
    <citation type="submission" date="2023-08" db="EMBL/GenBank/DDBJ databases">
        <authorList>
            <person name="Audoor S."/>
            <person name="Bilcke G."/>
        </authorList>
    </citation>
    <scope>NUCLEOTIDE SEQUENCE</scope>
</reference>
<dbReference type="Proteomes" id="UP001295423">
    <property type="component" value="Unassembled WGS sequence"/>
</dbReference>
<evidence type="ECO:0000256" key="1">
    <source>
        <dbReference type="SAM" id="MobiDB-lite"/>
    </source>
</evidence>
<evidence type="ECO:0000313" key="2">
    <source>
        <dbReference type="EMBL" id="CAJ1940773.1"/>
    </source>
</evidence>
<proteinExistence type="predicted"/>
<protein>
    <submittedName>
        <fullName evidence="2">Uncharacterized protein</fullName>
    </submittedName>
</protein>
<dbReference type="AlphaFoldDB" id="A0AAD2CTD8"/>
<gene>
    <name evidence="2" type="ORF">CYCCA115_LOCUS7209</name>
</gene>
<feature type="region of interest" description="Disordered" evidence="1">
    <location>
        <begin position="12"/>
        <end position="32"/>
    </location>
</feature>